<name>A0A2Z4FK67_9DELT</name>
<evidence type="ECO:0000256" key="10">
    <source>
        <dbReference type="ARBA" id="ARBA00047899"/>
    </source>
</evidence>
<keyword evidence="3" id="KW-0812">Transmembrane</keyword>
<dbReference type="EMBL" id="CP030032">
    <property type="protein sequence ID" value="AWV89270.1"/>
    <property type="molecule type" value="Genomic_DNA"/>
</dbReference>
<evidence type="ECO:0000313" key="13">
    <source>
        <dbReference type="Proteomes" id="UP000249799"/>
    </source>
</evidence>
<dbReference type="PANTHER" id="PTHR47460:SF1">
    <property type="entry name" value="SERINE_THREONINE-PROTEIN KINASE-LIKE PROTEIN ACR4"/>
    <property type="match status" value="1"/>
</dbReference>
<evidence type="ECO:0000256" key="6">
    <source>
        <dbReference type="ARBA" id="ARBA00023136"/>
    </source>
</evidence>
<dbReference type="GO" id="GO:0016020">
    <property type="term" value="C:membrane"/>
    <property type="evidence" value="ECO:0007669"/>
    <property type="project" value="UniProtKB-SubCell"/>
</dbReference>
<sequence length="100" mass="10862">MACWGDPSNYGAESQQNPEFLSVAAGYVHTCAIRRQHAKDTVTCWGQNGTPPRLITHAGEFSAVAAGRDHSCALTPEIKVLCRGKNDKNQLRIPDGLLEL</sequence>
<evidence type="ECO:0000256" key="4">
    <source>
        <dbReference type="ARBA" id="ARBA00022729"/>
    </source>
</evidence>
<protein>
    <recommendedName>
        <fullName evidence="2">non-specific serine/threonine protein kinase</fullName>
        <ecNumber evidence="2">2.7.11.1</ecNumber>
    </recommendedName>
</protein>
<evidence type="ECO:0000256" key="1">
    <source>
        <dbReference type="ARBA" id="ARBA00004479"/>
    </source>
</evidence>
<dbReference type="PANTHER" id="PTHR47460">
    <property type="entry name" value="SERINE/THREONINE-PROTEIN KINASE-LIKE PROTEIN ACR4"/>
    <property type="match status" value="1"/>
</dbReference>
<dbReference type="Proteomes" id="UP000249799">
    <property type="component" value="Chromosome"/>
</dbReference>
<evidence type="ECO:0000256" key="9">
    <source>
        <dbReference type="ARBA" id="ARBA00023180"/>
    </source>
</evidence>
<gene>
    <name evidence="12" type="ORF">DN745_07920</name>
</gene>
<proteinExistence type="predicted"/>
<keyword evidence="4" id="KW-0732">Signal</keyword>
<evidence type="ECO:0000256" key="3">
    <source>
        <dbReference type="ARBA" id="ARBA00022692"/>
    </source>
</evidence>
<evidence type="ECO:0000256" key="5">
    <source>
        <dbReference type="ARBA" id="ARBA00022989"/>
    </source>
</evidence>
<keyword evidence="9" id="KW-0325">Glycoprotein</keyword>
<dbReference type="EC" id="2.7.11.1" evidence="2"/>
<dbReference type="GO" id="GO:0004674">
    <property type="term" value="F:protein serine/threonine kinase activity"/>
    <property type="evidence" value="ECO:0007669"/>
    <property type="project" value="UniProtKB-KW"/>
</dbReference>
<comment type="subcellular location">
    <subcellularLocation>
        <location evidence="1">Membrane</location>
        <topology evidence="1">Single-pass type I membrane protein</topology>
    </subcellularLocation>
</comment>
<keyword evidence="6" id="KW-0472">Membrane</keyword>
<dbReference type="Gene3D" id="2.130.10.30">
    <property type="entry name" value="Regulator of chromosome condensation 1/beta-lactamase-inhibitor protein II"/>
    <property type="match status" value="1"/>
</dbReference>
<keyword evidence="7" id="KW-1015">Disulfide bond</keyword>
<evidence type="ECO:0000256" key="8">
    <source>
        <dbReference type="ARBA" id="ARBA00023170"/>
    </source>
</evidence>
<dbReference type="RefSeq" id="WP_111333632.1">
    <property type="nucleotide sequence ID" value="NZ_CP030032.1"/>
</dbReference>
<dbReference type="InterPro" id="IPR009091">
    <property type="entry name" value="RCC1/BLIP-II"/>
</dbReference>
<dbReference type="KEGG" id="bsed:DN745_07920"/>
<dbReference type="Pfam" id="PF13540">
    <property type="entry name" value="RCC1_2"/>
    <property type="match status" value="1"/>
</dbReference>
<keyword evidence="13" id="KW-1185">Reference proteome</keyword>
<dbReference type="SUPFAM" id="SSF50985">
    <property type="entry name" value="RCC1/BLIP-II"/>
    <property type="match status" value="1"/>
</dbReference>
<evidence type="ECO:0000256" key="2">
    <source>
        <dbReference type="ARBA" id="ARBA00012513"/>
    </source>
</evidence>
<dbReference type="OrthoDB" id="9758365at2"/>
<keyword evidence="5" id="KW-1133">Transmembrane helix</keyword>
<accession>A0A2Z4FK67</accession>
<dbReference type="AlphaFoldDB" id="A0A2Z4FK67"/>
<evidence type="ECO:0000313" key="12">
    <source>
        <dbReference type="EMBL" id="AWV89270.1"/>
    </source>
</evidence>
<evidence type="ECO:0000256" key="11">
    <source>
        <dbReference type="ARBA" id="ARBA00048679"/>
    </source>
</evidence>
<evidence type="ECO:0000256" key="7">
    <source>
        <dbReference type="ARBA" id="ARBA00023157"/>
    </source>
</evidence>
<organism evidence="12 13">
    <name type="scientific">Bradymonas sediminis</name>
    <dbReference type="NCBI Taxonomy" id="1548548"/>
    <lineage>
        <taxon>Bacteria</taxon>
        <taxon>Deltaproteobacteria</taxon>
        <taxon>Bradymonadales</taxon>
        <taxon>Bradymonadaceae</taxon>
        <taxon>Bradymonas</taxon>
    </lineage>
</organism>
<comment type="catalytic activity">
    <reaction evidence="10">
        <text>L-threonyl-[protein] + ATP = O-phospho-L-threonyl-[protein] + ADP + H(+)</text>
        <dbReference type="Rhea" id="RHEA:46608"/>
        <dbReference type="Rhea" id="RHEA-COMP:11060"/>
        <dbReference type="Rhea" id="RHEA-COMP:11605"/>
        <dbReference type="ChEBI" id="CHEBI:15378"/>
        <dbReference type="ChEBI" id="CHEBI:30013"/>
        <dbReference type="ChEBI" id="CHEBI:30616"/>
        <dbReference type="ChEBI" id="CHEBI:61977"/>
        <dbReference type="ChEBI" id="CHEBI:456216"/>
        <dbReference type="EC" id="2.7.11.1"/>
    </reaction>
</comment>
<comment type="catalytic activity">
    <reaction evidence="11">
        <text>L-seryl-[protein] + ATP = O-phospho-L-seryl-[protein] + ADP + H(+)</text>
        <dbReference type="Rhea" id="RHEA:17989"/>
        <dbReference type="Rhea" id="RHEA-COMP:9863"/>
        <dbReference type="Rhea" id="RHEA-COMP:11604"/>
        <dbReference type="ChEBI" id="CHEBI:15378"/>
        <dbReference type="ChEBI" id="CHEBI:29999"/>
        <dbReference type="ChEBI" id="CHEBI:30616"/>
        <dbReference type="ChEBI" id="CHEBI:83421"/>
        <dbReference type="ChEBI" id="CHEBI:456216"/>
        <dbReference type="EC" id="2.7.11.1"/>
    </reaction>
</comment>
<keyword evidence="8" id="KW-0675">Receptor</keyword>
<reference evidence="12 13" key="1">
    <citation type="submission" date="2018-06" db="EMBL/GenBank/DDBJ databases">
        <title>Lujinxingia sediminis gen. nov. sp. nov., a new facultative anaerobic member of the class Deltaproteobacteria, and proposal of Lujinxingaceae fam. nov.</title>
        <authorList>
            <person name="Guo L.-Y."/>
            <person name="Li C.-M."/>
            <person name="Wang S."/>
            <person name="Du Z.-J."/>
        </authorList>
    </citation>
    <scope>NUCLEOTIDE SEQUENCE [LARGE SCALE GENOMIC DNA]</scope>
    <source>
        <strain evidence="12 13">FA350</strain>
    </source>
</reference>